<dbReference type="HAMAP" id="MF_01309_B">
    <property type="entry name" value="Ribosomal_uS3_B"/>
    <property type="match status" value="1"/>
</dbReference>
<comment type="function">
    <text evidence="6 8">Binds the lower part of the 30S subunit head. Binds mRNA in the 70S ribosome, positioning it for translation.</text>
</comment>
<sequence length="217" mass="24412">MSHKVHPKIFRIGSIYTWDSKWFSRKNYAKFLREDLAIRAYLMKEFKDVGMDSIGIERTPHDITVSLSAAKPGMIIGRGGAGAEELRKKVQKKFFDIKTNVKVNILEVSRPALSATIIGQSVVIEIEKRVPFRRVLKQAVERARKAGALGVKIAVSGRLNGAEIARREFITEGKIPLQNLRSDIDFNATTAHTIYGVIGIKVWVYRGDIFASKEINK</sequence>
<keyword evidence="5 8" id="KW-0687">Ribonucleoprotein</keyword>
<evidence type="ECO:0000256" key="9">
    <source>
        <dbReference type="RuleBase" id="RU003624"/>
    </source>
</evidence>
<evidence type="ECO:0000313" key="11">
    <source>
        <dbReference type="EMBL" id="KKU13252.1"/>
    </source>
</evidence>
<reference evidence="11 12" key="1">
    <citation type="journal article" date="2015" name="Nature">
        <title>rRNA introns, odd ribosomes, and small enigmatic genomes across a large radiation of phyla.</title>
        <authorList>
            <person name="Brown C.T."/>
            <person name="Hug L.A."/>
            <person name="Thomas B.C."/>
            <person name="Sharon I."/>
            <person name="Castelle C.J."/>
            <person name="Singh A."/>
            <person name="Wilkins M.J."/>
            <person name="Williams K.H."/>
            <person name="Banfield J.F."/>
        </authorList>
    </citation>
    <scope>NUCLEOTIDE SEQUENCE [LARGE SCALE GENOMIC DNA]</scope>
</reference>
<evidence type="ECO:0000256" key="8">
    <source>
        <dbReference type="HAMAP-Rule" id="MF_01309"/>
    </source>
</evidence>
<gene>
    <name evidence="8" type="primary">rpsC</name>
    <name evidence="11" type="ORF">UX20_C0027G0016</name>
</gene>
<dbReference type="InterPro" id="IPR057258">
    <property type="entry name" value="Ribosomal_uS3"/>
</dbReference>
<dbReference type="InterPro" id="IPR001351">
    <property type="entry name" value="Ribosomal_uS3_C"/>
</dbReference>
<dbReference type="PROSITE" id="PS00548">
    <property type="entry name" value="RIBOSOMAL_S3"/>
    <property type="match status" value="1"/>
</dbReference>
<dbReference type="Pfam" id="PF07650">
    <property type="entry name" value="KH_2"/>
    <property type="match status" value="1"/>
</dbReference>
<dbReference type="GO" id="GO:0019843">
    <property type="term" value="F:rRNA binding"/>
    <property type="evidence" value="ECO:0007669"/>
    <property type="project" value="UniProtKB-UniRule"/>
</dbReference>
<evidence type="ECO:0000256" key="5">
    <source>
        <dbReference type="ARBA" id="ARBA00023274"/>
    </source>
</evidence>
<dbReference type="NCBIfam" id="TIGR01009">
    <property type="entry name" value="rpsC_bact"/>
    <property type="match status" value="1"/>
</dbReference>
<dbReference type="InterPro" id="IPR004087">
    <property type="entry name" value="KH_dom"/>
</dbReference>
<dbReference type="GO" id="GO:0003729">
    <property type="term" value="F:mRNA binding"/>
    <property type="evidence" value="ECO:0007669"/>
    <property type="project" value="UniProtKB-UniRule"/>
</dbReference>
<evidence type="ECO:0000256" key="7">
    <source>
        <dbReference type="ARBA" id="ARBA00035257"/>
    </source>
</evidence>
<dbReference type="FunFam" id="3.30.300.20:FF:000001">
    <property type="entry name" value="30S ribosomal protein S3"/>
    <property type="match status" value="1"/>
</dbReference>
<comment type="caution">
    <text evidence="11">The sequence shown here is derived from an EMBL/GenBank/DDBJ whole genome shotgun (WGS) entry which is preliminary data.</text>
</comment>
<dbReference type="PROSITE" id="PS50823">
    <property type="entry name" value="KH_TYPE_2"/>
    <property type="match status" value="1"/>
</dbReference>
<dbReference type="CDD" id="cd02412">
    <property type="entry name" value="KH-II_30S_S3"/>
    <property type="match status" value="1"/>
</dbReference>
<proteinExistence type="inferred from homology"/>
<dbReference type="STRING" id="1619050.UX20_C0027G0016"/>
<dbReference type="GO" id="GO:0006412">
    <property type="term" value="P:translation"/>
    <property type="evidence" value="ECO:0007669"/>
    <property type="project" value="UniProtKB-UniRule"/>
</dbReference>
<evidence type="ECO:0000256" key="3">
    <source>
        <dbReference type="ARBA" id="ARBA00022884"/>
    </source>
</evidence>
<comment type="similarity">
    <text evidence="1 8 9">Belongs to the universal ribosomal protein uS3 family.</text>
</comment>
<dbReference type="EMBL" id="LCLH01000027">
    <property type="protein sequence ID" value="KKU13252.1"/>
    <property type="molecule type" value="Genomic_DNA"/>
</dbReference>
<dbReference type="GO" id="GO:0003735">
    <property type="term" value="F:structural constituent of ribosome"/>
    <property type="evidence" value="ECO:0007669"/>
    <property type="project" value="InterPro"/>
</dbReference>
<dbReference type="SUPFAM" id="SSF54814">
    <property type="entry name" value="Prokaryotic type KH domain (KH-domain type II)"/>
    <property type="match status" value="1"/>
</dbReference>
<dbReference type="InterPro" id="IPR005704">
    <property type="entry name" value="Ribosomal_uS3_bac-typ"/>
</dbReference>
<evidence type="ECO:0000259" key="10">
    <source>
        <dbReference type="PROSITE" id="PS50823"/>
    </source>
</evidence>
<dbReference type="Gene3D" id="3.30.300.20">
    <property type="match status" value="1"/>
</dbReference>
<dbReference type="InterPro" id="IPR009019">
    <property type="entry name" value="KH_sf_prok-type"/>
</dbReference>
<dbReference type="PANTHER" id="PTHR11760:SF19">
    <property type="entry name" value="SMALL RIBOSOMAL SUBUNIT PROTEIN US3C"/>
    <property type="match status" value="1"/>
</dbReference>
<evidence type="ECO:0000256" key="1">
    <source>
        <dbReference type="ARBA" id="ARBA00010761"/>
    </source>
</evidence>
<dbReference type="SUPFAM" id="SSF54821">
    <property type="entry name" value="Ribosomal protein S3 C-terminal domain"/>
    <property type="match status" value="1"/>
</dbReference>
<evidence type="ECO:0000313" key="12">
    <source>
        <dbReference type="Proteomes" id="UP000034911"/>
    </source>
</evidence>
<keyword evidence="4 8" id="KW-0689">Ribosomal protein</keyword>
<dbReference type="PANTHER" id="PTHR11760">
    <property type="entry name" value="30S/40S RIBOSOMAL PROTEIN S3"/>
    <property type="match status" value="1"/>
</dbReference>
<dbReference type="AlphaFoldDB" id="A0A0G1MYT1"/>
<dbReference type="Proteomes" id="UP000034911">
    <property type="component" value="Unassembled WGS sequence"/>
</dbReference>
<evidence type="ECO:0000256" key="4">
    <source>
        <dbReference type="ARBA" id="ARBA00022980"/>
    </source>
</evidence>
<dbReference type="InterPro" id="IPR036419">
    <property type="entry name" value="Ribosomal_S3_C_sf"/>
</dbReference>
<feature type="domain" description="KH type-2" evidence="10">
    <location>
        <begin position="38"/>
        <end position="109"/>
    </location>
</feature>
<name>A0A0G1MYT1_9BACT</name>
<evidence type="ECO:0000256" key="2">
    <source>
        <dbReference type="ARBA" id="ARBA00022730"/>
    </source>
</evidence>
<protein>
    <recommendedName>
        <fullName evidence="7 8">Small ribosomal subunit protein uS3</fullName>
    </recommendedName>
</protein>
<keyword evidence="2 8" id="KW-0699">rRNA-binding</keyword>
<dbReference type="InterPro" id="IPR004044">
    <property type="entry name" value="KH_dom_type_2"/>
</dbReference>
<dbReference type="PATRIC" id="fig|1619050.3.peg.558"/>
<dbReference type="Pfam" id="PF00189">
    <property type="entry name" value="Ribosomal_S3_C"/>
    <property type="match status" value="1"/>
</dbReference>
<organism evidence="11 12">
    <name type="scientific">Candidatus Magasanikbacteria bacterium GW2011_GWC2_45_8</name>
    <dbReference type="NCBI Taxonomy" id="1619050"/>
    <lineage>
        <taxon>Bacteria</taxon>
        <taxon>Candidatus Magasanikiibacteriota</taxon>
    </lineage>
</organism>
<accession>A0A0G1MYT1</accession>
<dbReference type="GO" id="GO:0022627">
    <property type="term" value="C:cytosolic small ribosomal subunit"/>
    <property type="evidence" value="ECO:0007669"/>
    <property type="project" value="TreeGrafter"/>
</dbReference>
<comment type="subunit">
    <text evidence="8">Part of the 30S ribosomal subunit. Forms a tight complex with proteins S10 and S14.</text>
</comment>
<dbReference type="SMART" id="SM00322">
    <property type="entry name" value="KH"/>
    <property type="match status" value="1"/>
</dbReference>
<keyword evidence="3 8" id="KW-0694">RNA-binding</keyword>
<dbReference type="InterPro" id="IPR015946">
    <property type="entry name" value="KH_dom-like_a/b"/>
</dbReference>
<evidence type="ECO:0000256" key="6">
    <source>
        <dbReference type="ARBA" id="ARBA00024998"/>
    </source>
</evidence>
<dbReference type="InterPro" id="IPR018280">
    <property type="entry name" value="Ribosomal_uS3_CS"/>
</dbReference>
<dbReference type="Gene3D" id="3.30.1140.32">
    <property type="entry name" value="Ribosomal protein S3, C-terminal domain"/>
    <property type="match status" value="1"/>
</dbReference>